<keyword evidence="7" id="KW-0902">Two-component regulatory system</keyword>
<protein>
    <recommendedName>
        <fullName evidence="3">histidine kinase</fullName>
        <ecNumber evidence="3">2.7.13.3</ecNumber>
    </recommendedName>
</protein>
<dbReference type="SUPFAM" id="SSF55874">
    <property type="entry name" value="ATPase domain of HSP90 chaperone/DNA topoisomerase II/histidine kinase"/>
    <property type="match status" value="1"/>
</dbReference>
<dbReference type="InterPro" id="IPR036890">
    <property type="entry name" value="HATPase_C_sf"/>
</dbReference>
<dbReference type="GO" id="GO:0000155">
    <property type="term" value="F:phosphorelay sensor kinase activity"/>
    <property type="evidence" value="ECO:0007669"/>
    <property type="project" value="InterPro"/>
</dbReference>
<dbReference type="InterPro" id="IPR035965">
    <property type="entry name" value="PAS-like_dom_sf"/>
</dbReference>
<dbReference type="InterPro" id="IPR005467">
    <property type="entry name" value="His_kinase_dom"/>
</dbReference>
<evidence type="ECO:0000256" key="1">
    <source>
        <dbReference type="ARBA" id="ARBA00000085"/>
    </source>
</evidence>
<dbReference type="GO" id="GO:0005886">
    <property type="term" value="C:plasma membrane"/>
    <property type="evidence" value="ECO:0007669"/>
    <property type="project" value="UniProtKB-SubCell"/>
</dbReference>
<dbReference type="Pfam" id="PF13426">
    <property type="entry name" value="PAS_9"/>
    <property type="match status" value="3"/>
</dbReference>
<evidence type="ECO:0000256" key="7">
    <source>
        <dbReference type="ARBA" id="ARBA00023012"/>
    </source>
</evidence>
<dbReference type="CDD" id="cd00130">
    <property type="entry name" value="PAS"/>
    <property type="match status" value="1"/>
</dbReference>
<dbReference type="Gene3D" id="3.30.450.20">
    <property type="entry name" value="PAS domain"/>
    <property type="match status" value="3"/>
</dbReference>
<dbReference type="Gene3D" id="3.30.565.10">
    <property type="entry name" value="Histidine kinase-like ATPase, C-terminal domain"/>
    <property type="match status" value="1"/>
</dbReference>
<dbReference type="SUPFAM" id="SSF55785">
    <property type="entry name" value="PYP-like sensor domain (PAS domain)"/>
    <property type="match status" value="3"/>
</dbReference>
<dbReference type="PANTHER" id="PTHR43711">
    <property type="entry name" value="TWO-COMPONENT HISTIDINE KINASE"/>
    <property type="match status" value="1"/>
</dbReference>
<reference evidence="10 11" key="1">
    <citation type="submission" date="2018-05" db="EMBL/GenBank/DDBJ databases">
        <title>Genomic Encyclopedia of Type Strains, Phase IV (KMG-IV): sequencing the most valuable type-strain genomes for metagenomic binning, comparative biology and taxonomic classification.</title>
        <authorList>
            <person name="Goeker M."/>
        </authorList>
    </citation>
    <scope>NUCLEOTIDE SEQUENCE [LARGE SCALE GENOMIC DNA]</scope>
    <source>
        <strain evidence="10 11">DSM 19792</strain>
    </source>
</reference>
<keyword evidence="11" id="KW-1185">Reference proteome</keyword>
<evidence type="ECO:0000259" key="8">
    <source>
        <dbReference type="PROSITE" id="PS50109"/>
    </source>
</evidence>
<dbReference type="CDD" id="cd16922">
    <property type="entry name" value="HATPase_EvgS-ArcB-TorS-like"/>
    <property type="match status" value="1"/>
</dbReference>
<evidence type="ECO:0000256" key="5">
    <source>
        <dbReference type="ARBA" id="ARBA00022679"/>
    </source>
</evidence>
<evidence type="ECO:0000313" key="10">
    <source>
        <dbReference type="EMBL" id="PXX43842.1"/>
    </source>
</evidence>
<comment type="subcellular location">
    <subcellularLocation>
        <location evidence="2">Cell inner membrane</location>
        <topology evidence="2">Multi-pass membrane protein</topology>
    </subcellularLocation>
</comment>
<dbReference type="PRINTS" id="PR00344">
    <property type="entry name" value="BCTRLSENSOR"/>
</dbReference>
<sequence length="640" mass="71365">MTDTGMSQSISMLNNGLLRHIMDHSREAILVVDMQQMVLVDANQLACLMLAYTRSDLIGLPLANIECSLQDVFFWEALRADSQADGRAIAESEWISSHGVSFPVEKRVSTFADQGSEFFVIHAEDITHRRELVEGQVHLVAQLQSSLDATAEGILSIDLNGNVVNINQRFTRMWQLNDELLAARDEALMFAHLKNASQDADSFFASLEKIQHDPNLETEDLIALKDGRYFICVSKPEFMRDRRVGRVFSVRDITQMKEAECSLVAARDAAEKASKEKSRMLEALLVSESRLRRLVNSSLIGIMQGNLNGRLTEANDVLLQLAGVQRLEFEQSGMSWLDRTSEESHAAHHNAMTEIRLYGQAKPFEGELIREDGVSIPVMIGLAQLEGSLEEWVGFVLDLTEQRKADRIKSEFISVVSHELRTPLTSIRGALGLLESGVAGELTAKTMQLIKVAHRNCQRLGILVNDILDMEKLASGKMVINIERFDLVAVTRQAMEANASYAQALNVRYRITDHPENAWAMGDNVRVMQVFANLLSNAAKFSPTGAEVQIRISDISGIYKIEVEDHGQGIPIAFRDQVFKKFAQADGTNTRQQGGTGLGLNITKTFVEKMGGEIGFETEEGKGSIFWFTLLACAHRRHDR</sequence>
<dbReference type="InterPro" id="IPR003594">
    <property type="entry name" value="HATPase_dom"/>
</dbReference>
<keyword evidence="5" id="KW-0808">Transferase</keyword>
<evidence type="ECO:0000259" key="9">
    <source>
        <dbReference type="PROSITE" id="PS50112"/>
    </source>
</evidence>
<dbReference type="EC" id="2.7.13.3" evidence="3"/>
<dbReference type="CDD" id="cd00082">
    <property type="entry name" value="HisKA"/>
    <property type="match status" value="1"/>
</dbReference>
<dbReference type="SUPFAM" id="SSF47384">
    <property type="entry name" value="Homodimeric domain of signal transducing histidine kinase"/>
    <property type="match status" value="1"/>
</dbReference>
<dbReference type="InterPro" id="IPR050736">
    <property type="entry name" value="Sensor_HK_Regulatory"/>
</dbReference>
<dbReference type="PANTHER" id="PTHR43711:SF1">
    <property type="entry name" value="HISTIDINE KINASE 1"/>
    <property type="match status" value="1"/>
</dbReference>
<keyword evidence="4" id="KW-0597">Phosphoprotein</keyword>
<dbReference type="InterPro" id="IPR036097">
    <property type="entry name" value="HisK_dim/P_sf"/>
</dbReference>
<evidence type="ECO:0000256" key="2">
    <source>
        <dbReference type="ARBA" id="ARBA00004429"/>
    </source>
</evidence>
<feature type="domain" description="Histidine kinase" evidence="8">
    <location>
        <begin position="415"/>
        <end position="634"/>
    </location>
</feature>
<dbReference type="FunFam" id="3.30.565.10:FF:000006">
    <property type="entry name" value="Sensor histidine kinase WalK"/>
    <property type="match status" value="1"/>
</dbReference>
<evidence type="ECO:0000256" key="4">
    <source>
        <dbReference type="ARBA" id="ARBA00022553"/>
    </source>
</evidence>
<gene>
    <name evidence="10" type="ORF">DFR42_103110</name>
</gene>
<accession>A0A318J4Y0</accession>
<dbReference type="SMART" id="SM00091">
    <property type="entry name" value="PAS"/>
    <property type="match status" value="3"/>
</dbReference>
<dbReference type="OrthoDB" id="224978at2"/>
<dbReference type="InterPro" id="IPR004358">
    <property type="entry name" value="Sig_transdc_His_kin-like_C"/>
</dbReference>
<name>A0A318J4Y0_9BURK</name>
<evidence type="ECO:0000256" key="3">
    <source>
        <dbReference type="ARBA" id="ARBA00012438"/>
    </source>
</evidence>
<comment type="caution">
    <text evidence="10">The sequence shown here is derived from an EMBL/GenBank/DDBJ whole genome shotgun (WGS) entry which is preliminary data.</text>
</comment>
<feature type="domain" description="PAS" evidence="9">
    <location>
        <begin position="287"/>
        <end position="329"/>
    </location>
</feature>
<dbReference type="PROSITE" id="PS50112">
    <property type="entry name" value="PAS"/>
    <property type="match status" value="1"/>
</dbReference>
<evidence type="ECO:0000313" key="11">
    <source>
        <dbReference type="Proteomes" id="UP000247792"/>
    </source>
</evidence>
<evidence type="ECO:0000256" key="6">
    <source>
        <dbReference type="ARBA" id="ARBA00022777"/>
    </source>
</evidence>
<dbReference type="AlphaFoldDB" id="A0A318J4Y0"/>
<dbReference type="EMBL" id="QJKB01000003">
    <property type="protein sequence ID" value="PXX43842.1"/>
    <property type="molecule type" value="Genomic_DNA"/>
</dbReference>
<dbReference type="InterPro" id="IPR003661">
    <property type="entry name" value="HisK_dim/P_dom"/>
</dbReference>
<keyword evidence="6" id="KW-0418">Kinase</keyword>
<dbReference type="Pfam" id="PF00512">
    <property type="entry name" value="HisKA"/>
    <property type="match status" value="1"/>
</dbReference>
<organism evidence="10 11">
    <name type="scientific">Undibacterium pigrum</name>
    <dbReference type="NCBI Taxonomy" id="401470"/>
    <lineage>
        <taxon>Bacteria</taxon>
        <taxon>Pseudomonadati</taxon>
        <taxon>Pseudomonadota</taxon>
        <taxon>Betaproteobacteria</taxon>
        <taxon>Burkholderiales</taxon>
        <taxon>Oxalobacteraceae</taxon>
        <taxon>Undibacterium</taxon>
    </lineage>
</organism>
<dbReference type="Pfam" id="PF02518">
    <property type="entry name" value="HATPase_c"/>
    <property type="match status" value="1"/>
</dbReference>
<dbReference type="InterPro" id="IPR000014">
    <property type="entry name" value="PAS"/>
</dbReference>
<dbReference type="SMART" id="SM00388">
    <property type="entry name" value="HisKA"/>
    <property type="match status" value="1"/>
</dbReference>
<proteinExistence type="predicted"/>
<dbReference type="PROSITE" id="PS50109">
    <property type="entry name" value="HIS_KIN"/>
    <property type="match status" value="1"/>
</dbReference>
<dbReference type="Gene3D" id="1.10.287.130">
    <property type="match status" value="1"/>
</dbReference>
<dbReference type="Proteomes" id="UP000247792">
    <property type="component" value="Unassembled WGS sequence"/>
</dbReference>
<dbReference type="NCBIfam" id="TIGR00229">
    <property type="entry name" value="sensory_box"/>
    <property type="match status" value="3"/>
</dbReference>
<dbReference type="SMART" id="SM00387">
    <property type="entry name" value="HATPase_c"/>
    <property type="match status" value="1"/>
</dbReference>
<comment type="catalytic activity">
    <reaction evidence="1">
        <text>ATP + protein L-histidine = ADP + protein N-phospho-L-histidine.</text>
        <dbReference type="EC" id="2.7.13.3"/>
    </reaction>
</comment>